<gene>
    <name evidence="2" type="ORF">FHS57_003718</name>
</gene>
<evidence type="ECO:0000313" key="2">
    <source>
        <dbReference type="EMBL" id="MBB3839709.1"/>
    </source>
</evidence>
<name>A0A7W5ZMP6_9BACT</name>
<keyword evidence="1" id="KW-0732">Signal</keyword>
<dbReference type="Proteomes" id="UP000541352">
    <property type="component" value="Unassembled WGS sequence"/>
</dbReference>
<dbReference type="RefSeq" id="WP_183976197.1">
    <property type="nucleotide sequence ID" value="NZ_JACIBY010000007.1"/>
</dbReference>
<proteinExistence type="predicted"/>
<keyword evidence="3" id="KW-1185">Reference proteome</keyword>
<accession>A0A7W5ZMP6</accession>
<evidence type="ECO:0008006" key="4">
    <source>
        <dbReference type="Google" id="ProtNLM"/>
    </source>
</evidence>
<dbReference type="AlphaFoldDB" id="A0A7W5ZMP6"/>
<dbReference type="EMBL" id="JACIBY010000007">
    <property type="protein sequence ID" value="MBB3839709.1"/>
    <property type="molecule type" value="Genomic_DNA"/>
</dbReference>
<comment type="caution">
    <text evidence="2">The sequence shown here is derived from an EMBL/GenBank/DDBJ whole genome shotgun (WGS) entry which is preliminary data.</text>
</comment>
<feature type="signal peptide" evidence="1">
    <location>
        <begin position="1"/>
        <end position="20"/>
    </location>
</feature>
<reference evidence="2 3" key="1">
    <citation type="submission" date="2020-08" db="EMBL/GenBank/DDBJ databases">
        <title>Genomic Encyclopedia of Type Strains, Phase IV (KMG-IV): sequencing the most valuable type-strain genomes for metagenomic binning, comparative biology and taxonomic classification.</title>
        <authorList>
            <person name="Goeker M."/>
        </authorList>
    </citation>
    <scope>NUCLEOTIDE SEQUENCE [LARGE SCALE GENOMIC DNA]</scope>
    <source>
        <strain evidence="2 3">DSM 17976</strain>
    </source>
</reference>
<feature type="chain" id="PRO_5031471957" description="DUF2271 domain-containing protein" evidence="1">
    <location>
        <begin position="21"/>
        <end position="221"/>
    </location>
</feature>
<protein>
    <recommendedName>
        <fullName evidence="4">DUF2271 domain-containing protein</fullName>
    </recommendedName>
</protein>
<evidence type="ECO:0000256" key="1">
    <source>
        <dbReference type="SAM" id="SignalP"/>
    </source>
</evidence>
<evidence type="ECO:0000313" key="3">
    <source>
        <dbReference type="Proteomes" id="UP000541352"/>
    </source>
</evidence>
<sequence length="221" mass="24819">MKTLFLALIVGFIATSSALAQLSNDNSLNVQIDGKEFKTAPRRIRMGNVWYITANATSPDKSLRFWFATWSNSDTPEVGLYKIVDEDFNGEKYWQSLVSEGKYKGVAYVKYVEETRSPRMEYHVGKSKRENGGEIEVVKAENGYLEGKFSCVLDGTHFKEKTSATALGGLGRLKSKLEDKVFTSATGYDSDIDPEGRGYKKTDDKDEIKLTTGVFKLKFEK</sequence>
<organism evidence="2 3">
    <name type="scientific">Runella defluvii</name>
    <dbReference type="NCBI Taxonomy" id="370973"/>
    <lineage>
        <taxon>Bacteria</taxon>
        <taxon>Pseudomonadati</taxon>
        <taxon>Bacteroidota</taxon>
        <taxon>Cytophagia</taxon>
        <taxon>Cytophagales</taxon>
        <taxon>Spirosomataceae</taxon>
        <taxon>Runella</taxon>
    </lineage>
</organism>